<proteinExistence type="predicted"/>
<dbReference type="EMBL" id="JAVHUY010000011">
    <property type="protein sequence ID" value="MDQ7905680.1"/>
    <property type="molecule type" value="Genomic_DNA"/>
</dbReference>
<keyword evidence="2" id="KW-1185">Reference proteome</keyword>
<organism evidence="1 2">
    <name type="scientific">Phytohabitans maris</name>
    <dbReference type="NCBI Taxonomy" id="3071409"/>
    <lineage>
        <taxon>Bacteria</taxon>
        <taxon>Bacillati</taxon>
        <taxon>Actinomycetota</taxon>
        <taxon>Actinomycetes</taxon>
        <taxon>Micromonosporales</taxon>
        <taxon>Micromonosporaceae</taxon>
    </lineage>
</organism>
<comment type="caution">
    <text evidence="1">The sequence shown here is derived from an EMBL/GenBank/DDBJ whole genome shotgun (WGS) entry which is preliminary data.</text>
</comment>
<evidence type="ECO:0000313" key="2">
    <source>
        <dbReference type="Proteomes" id="UP001230908"/>
    </source>
</evidence>
<sequence>MSTPKALAIGGGTAVALGSLALVITRDLAVLTGPLVWFLF</sequence>
<accession>A0ABU0ZF58</accession>
<dbReference type="Proteomes" id="UP001230908">
    <property type="component" value="Unassembled WGS sequence"/>
</dbReference>
<evidence type="ECO:0000313" key="1">
    <source>
        <dbReference type="EMBL" id="MDQ7905680.1"/>
    </source>
</evidence>
<dbReference type="RefSeq" id="WP_308712950.1">
    <property type="nucleotide sequence ID" value="NZ_JAVHUY010000011.1"/>
</dbReference>
<name>A0ABU0ZF58_9ACTN</name>
<protein>
    <submittedName>
        <fullName evidence="1">Uncharacterized protein</fullName>
    </submittedName>
</protein>
<reference evidence="1 2" key="1">
    <citation type="submission" date="2023-08" db="EMBL/GenBank/DDBJ databases">
        <title>Phytohabitans sansha sp. nov., isolated from marine sediment.</title>
        <authorList>
            <person name="Zhao Y."/>
            <person name="Yi K."/>
        </authorList>
    </citation>
    <scope>NUCLEOTIDE SEQUENCE [LARGE SCALE GENOMIC DNA]</scope>
    <source>
        <strain evidence="1 2">ZYX-F-186</strain>
    </source>
</reference>
<gene>
    <name evidence="1" type="ORF">RB614_14270</name>
</gene>